<gene>
    <name evidence="2" type="ORF">PoB_003987200</name>
</gene>
<evidence type="ECO:0000313" key="2">
    <source>
        <dbReference type="EMBL" id="GFO13367.1"/>
    </source>
</evidence>
<organism evidence="2 3">
    <name type="scientific">Plakobranchus ocellatus</name>
    <dbReference type="NCBI Taxonomy" id="259542"/>
    <lineage>
        <taxon>Eukaryota</taxon>
        <taxon>Metazoa</taxon>
        <taxon>Spiralia</taxon>
        <taxon>Lophotrochozoa</taxon>
        <taxon>Mollusca</taxon>
        <taxon>Gastropoda</taxon>
        <taxon>Heterobranchia</taxon>
        <taxon>Euthyneura</taxon>
        <taxon>Panpulmonata</taxon>
        <taxon>Sacoglossa</taxon>
        <taxon>Placobranchoidea</taxon>
        <taxon>Plakobranchidae</taxon>
        <taxon>Plakobranchus</taxon>
    </lineage>
</organism>
<dbReference type="Pfam" id="PF17919">
    <property type="entry name" value="RT_RNaseH_2"/>
    <property type="match status" value="1"/>
</dbReference>
<dbReference type="AlphaFoldDB" id="A0AAV4B2P8"/>
<name>A0AAV4B2P8_9GAST</name>
<sequence length="156" mass="17861">MWSGECEKSSNKFKQVLTSEPILRVPNLSKPFFVQTDASNFATSGILLQEHEGGSNQGIVFRKTHLLVRSETYTSTPFGKKIEMLRAQTSSTRYSPTWEKTSAKEMKKQVENGRRLCVGFGWATHEKQPFCYACDSLYTVRHILIECSDFQVIKRK</sequence>
<evidence type="ECO:0000259" key="1">
    <source>
        <dbReference type="Pfam" id="PF17919"/>
    </source>
</evidence>
<feature type="domain" description="Reverse transcriptase/retrotransposon-derived protein RNase H-like" evidence="1">
    <location>
        <begin position="2"/>
        <end position="62"/>
    </location>
</feature>
<dbReference type="InterPro" id="IPR041577">
    <property type="entry name" value="RT_RNaseH_2"/>
</dbReference>
<dbReference type="Proteomes" id="UP000735302">
    <property type="component" value="Unassembled WGS sequence"/>
</dbReference>
<protein>
    <submittedName>
        <fullName evidence="2">Retrovirus-related pol polyprotein from transposon 17.6</fullName>
    </submittedName>
</protein>
<accession>A0AAV4B2P8</accession>
<proteinExistence type="predicted"/>
<dbReference type="SUPFAM" id="SSF56672">
    <property type="entry name" value="DNA/RNA polymerases"/>
    <property type="match status" value="1"/>
</dbReference>
<keyword evidence="3" id="KW-1185">Reference proteome</keyword>
<evidence type="ECO:0000313" key="3">
    <source>
        <dbReference type="Proteomes" id="UP000735302"/>
    </source>
</evidence>
<dbReference type="InterPro" id="IPR043502">
    <property type="entry name" value="DNA/RNA_pol_sf"/>
</dbReference>
<dbReference type="EMBL" id="BLXT01004484">
    <property type="protein sequence ID" value="GFO13367.1"/>
    <property type="molecule type" value="Genomic_DNA"/>
</dbReference>
<reference evidence="2 3" key="1">
    <citation type="journal article" date="2021" name="Elife">
        <title>Chloroplast acquisition without the gene transfer in kleptoplastic sea slugs, Plakobranchus ocellatus.</title>
        <authorList>
            <person name="Maeda T."/>
            <person name="Takahashi S."/>
            <person name="Yoshida T."/>
            <person name="Shimamura S."/>
            <person name="Takaki Y."/>
            <person name="Nagai Y."/>
            <person name="Toyoda A."/>
            <person name="Suzuki Y."/>
            <person name="Arimoto A."/>
            <person name="Ishii H."/>
            <person name="Satoh N."/>
            <person name="Nishiyama T."/>
            <person name="Hasebe M."/>
            <person name="Maruyama T."/>
            <person name="Minagawa J."/>
            <person name="Obokata J."/>
            <person name="Shigenobu S."/>
        </authorList>
    </citation>
    <scope>NUCLEOTIDE SEQUENCE [LARGE SCALE GENOMIC DNA]</scope>
</reference>
<comment type="caution">
    <text evidence="2">The sequence shown here is derived from an EMBL/GenBank/DDBJ whole genome shotgun (WGS) entry which is preliminary data.</text>
</comment>